<evidence type="ECO:0000313" key="5">
    <source>
        <dbReference type="EMBL" id="GMH66458.1"/>
    </source>
</evidence>
<comment type="subcellular location">
    <subcellularLocation>
        <location evidence="1">Nucleus</location>
    </subcellularLocation>
</comment>
<dbReference type="EMBL" id="BRXZ01001248">
    <property type="protein sequence ID" value="GMH66458.1"/>
    <property type="molecule type" value="Genomic_DNA"/>
</dbReference>
<dbReference type="OrthoDB" id="202683at2759"/>
<dbReference type="GO" id="GO:0017056">
    <property type="term" value="F:structural constituent of nuclear pore"/>
    <property type="evidence" value="ECO:0007669"/>
    <property type="project" value="TreeGrafter"/>
</dbReference>
<dbReference type="Proteomes" id="UP001165082">
    <property type="component" value="Unassembled WGS sequence"/>
</dbReference>
<gene>
    <name evidence="5" type="ORF">TrRE_jg569</name>
</gene>
<keyword evidence="2" id="KW-0813">Transport</keyword>
<reference evidence="5" key="1">
    <citation type="submission" date="2022-07" db="EMBL/GenBank/DDBJ databases">
        <title>Genome analysis of Parmales, a sister group of diatoms, reveals the evolutionary specialization of diatoms from phago-mixotrophs to photoautotrophs.</title>
        <authorList>
            <person name="Ban H."/>
            <person name="Sato S."/>
            <person name="Yoshikawa S."/>
            <person name="Kazumasa Y."/>
            <person name="Nakamura Y."/>
            <person name="Ichinomiya M."/>
            <person name="Saitoh K."/>
            <person name="Sato N."/>
            <person name="Blanc-Mathieu R."/>
            <person name="Endo H."/>
            <person name="Kuwata A."/>
            <person name="Ogata H."/>
        </authorList>
    </citation>
    <scope>NUCLEOTIDE SEQUENCE</scope>
</reference>
<comment type="caution">
    <text evidence="5">The sequence shown here is derived from an EMBL/GenBank/DDBJ whole genome shotgun (WGS) entry which is preliminary data.</text>
</comment>
<evidence type="ECO:0000256" key="3">
    <source>
        <dbReference type="ARBA" id="ARBA00023242"/>
    </source>
</evidence>
<dbReference type="Pfam" id="PF13874">
    <property type="entry name" value="Nup54"/>
    <property type="match status" value="1"/>
</dbReference>
<organism evidence="5 6">
    <name type="scientific">Triparma retinervis</name>
    <dbReference type="NCBI Taxonomy" id="2557542"/>
    <lineage>
        <taxon>Eukaryota</taxon>
        <taxon>Sar</taxon>
        <taxon>Stramenopiles</taxon>
        <taxon>Ochrophyta</taxon>
        <taxon>Bolidophyceae</taxon>
        <taxon>Parmales</taxon>
        <taxon>Triparmaceae</taxon>
        <taxon>Triparma</taxon>
    </lineage>
</organism>
<dbReference type="PANTHER" id="PTHR13000">
    <property type="entry name" value="NUCLEOPORIN P54"/>
    <property type="match status" value="1"/>
</dbReference>
<feature type="non-terminal residue" evidence="5">
    <location>
        <position position="109"/>
    </location>
</feature>
<protein>
    <recommendedName>
        <fullName evidence="4">Nucleoporin Nup54 alpha-helical domain-containing protein</fullName>
    </recommendedName>
</protein>
<dbReference type="GO" id="GO:0036228">
    <property type="term" value="P:protein localization to nuclear inner membrane"/>
    <property type="evidence" value="ECO:0007669"/>
    <property type="project" value="TreeGrafter"/>
</dbReference>
<dbReference type="GO" id="GO:0006607">
    <property type="term" value="P:NLS-bearing protein import into nucleus"/>
    <property type="evidence" value="ECO:0007669"/>
    <property type="project" value="TreeGrafter"/>
</dbReference>
<dbReference type="AlphaFoldDB" id="A0A9W7AC23"/>
<evidence type="ECO:0000313" key="6">
    <source>
        <dbReference type="Proteomes" id="UP001165082"/>
    </source>
</evidence>
<dbReference type="InterPro" id="IPR024864">
    <property type="entry name" value="Nup54/Nup57/Nup44"/>
</dbReference>
<sequence length="109" mass="12530">MTSQTPQQQQDSREAQLAALKLETSLQKITASYNPSDPQCLLQHLFYNKVDPAQRHLYTRPNHVTPQKWEEAEARNPDPENYVPAPVVGVEALQKRVVQQQLQVKQLKE</sequence>
<accession>A0A9W7AC23</accession>
<proteinExistence type="predicted"/>
<name>A0A9W7AC23_9STRA</name>
<keyword evidence="3" id="KW-0539">Nucleus</keyword>
<dbReference type="InterPro" id="IPR025712">
    <property type="entry name" value="Nup54_alpha-helical_dom"/>
</dbReference>
<evidence type="ECO:0000259" key="4">
    <source>
        <dbReference type="Pfam" id="PF13874"/>
    </source>
</evidence>
<dbReference type="PANTHER" id="PTHR13000:SF0">
    <property type="entry name" value="NUCLEOPORIN P54"/>
    <property type="match status" value="1"/>
</dbReference>
<evidence type="ECO:0000256" key="2">
    <source>
        <dbReference type="ARBA" id="ARBA00022448"/>
    </source>
</evidence>
<evidence type="ECO:0000256" key="1">
    <source>
        <dbReference type="ARBA" id="ARBA00004123"/>
    </source>
</evidence>
<keyword evidence="6" id="KW-1185">Reference proteome</keyword>
<feature type="domain" description="Nucleoporin Nup54 alpha-helical" evidence="4">
    <location>
        <begin position="60"/>
        <end position="108"/>
    </location>
</feature>
<dbReference type="GO" id="GO:0006999">
    <property type="term" value="P:nuclear pore organization"/>
    <property type="evidence" value="ECO:0007669"/>
    <property type="project" value="TreeGrafter"/>
</dbReference>
<dbReference type="GO" id="GO:0044613">
    <property type="term" value="C:nuclear pore central transport channel"/>
    <property type="evidence" value="ECO:0007669"/>
    <property type="project" value="TreeGrafter"/>
</dbReference>